<keyword evidence="4 9" id="KW-1133">Transmembrane helix</keyword>
<dbReference type="GO" id="GO:0051119">
    <property type="term" value="F:sugar transmembrane transporter activity"/>
    <property type="evidence" value="ECO:0007669"/>
    <property type="project" value="InterPro"/>
</dbReference>
<evidence type="ECO:0000259" key="10">
    <source>
        <dbReference type="PROSITE" id="PS50850"/>
    </source>
</evidence>
<dbReference type="PRINTS" id="PR00171">
    <property type="entry name" value="SUGRTRNSPORT"/>
</dbReference>
<dbReference type="InParanoid" id="A0A158NTG2"/>
<feature type="transmembrane region" description="Helical" evidence="9">
    <location>
        <begin position="92"/>
        <end position="109"/>
    </location>
</feature>
<feature type="transmembrane region" description="Helical" evidence="9">
    <location>
        <begin position="175"/>
        <end position="196"/>
    </location>
</feature>
<proteinExistence type="inferred from homology"/>
<evidence type="ECO:0000256" key="9">
    <source>
        <dbReference type="SAM" id="Phobius"/>
    </source>
</evidence>
<organism evidence="11 12">
    <name type="scientific">Atta cephalotes</name>
    <name type="common">Leafcutter ant</name>
    <dbReference type="NCBI Taxonomy" id="12957"/>
    <lineage>
        <taxon>Eukaryota</taxon>
        <taxon>Metazoa</taxon>
        <taxon>Ecdysozoa</taxon>
        <taxon>Arthropoda</taxon>
        <taxon>Hexapoda</taxon>
        <taxon>Insecta</taxon>
        <taxon>Pterygota</taxon>
        <taxon>Neoptera</taxon>
        <taxon>Endopterygota</taxon>
        <taxon>Hymenoptera</taxon>
        <taxon>Apocrita</taxon>
        <taxon>Aculeata</taxon>
        <taxon>Formicoidea</taxon>
        <taxon>Formicidae</taxon>
        <taxon>Myrmicinae</taxon>
        <taxon>Atta</taxon>
    </lineage>
</organism>
<dbReference type="PROSITE" id="PS50850">
    <property type="entry name" value="MFS"/>
    <property type="match status" value="1"/>
</dbReference>
<feature type="transmembrane region" description="Helical" evidence="9">
    <location>
        <begin position="321"/>
        <end position="341"/>
    </location>
</feature>
<feature type="transmembrane region" description="Helical" evidence="9">
    <location>
        <begin position="418"/>
        <end position="440"/>
    </location>
</feature>
<dbReference type="Pfam" id="PF00083">
    <property type="entry name" value="Sugar_tr"/>
    <property type="match status" value="1"/>
</dbReference>
<feature type="domain" description="Major facilitator superfamily (MFS) profile" evidence="10">
    <location>
        <begin position="21"/>
        <end position="444"/>
    </location>
</feature>
<dbReference type="EMBL" id="ADTU01000441">
    <property type="status" value="NOT_ANNOTATED_CDS"/>
    <property type="molecule type" value="Genomic_DNA"/>
</dbReference>
<dbReference type="FunFam" id="1.20.1250.20:FF:000055">
    <property type="entry name" value="Facilitated trehalose transporter Tret1-2 homolog"/>
    <property type="match status" value="1"/>
</dbReference>
<name>A0A158NTG2_ATTCE</name>
<feature type="transmembrane region" description="Helical" evidence="9">
    <location>
        <begin position="115"/>
        <end position="138"/>
    </location>
</feature>
<keyword evidence="8" id="KW-0813">Transport</keyword>
<dbReference type="EnsemblMetazoa" id="XM_012205430.1">
    <property type="protein sequence ID" value="XP_012060820.1"/>
    <property type="gene ID" value="LOC105624038"/>
</dbReference>
<feature type="transmembrane region" description="Helical" evidence="9">
    <location>
        <begin position="150"/>
        <end position="169"/>
    </location>
</feature>
<keyword evidence="2" id="KW-1003">Cell membrane</keyword>
<evidence type="ECO:0000256" key="2">
    <source>
        <dbReference type="ARBA" id="ARBA00022475"/>
    </source>
</evidence>
<dbReference type="PROSITE" id="PS00216">
    <property type="entry name" value="SUGAR_TRANSPORT_1"/>
    <property type="match status" value="1"/>
</dbReference>
<evidence type="ECO:0000256" key="1">
    <source>
        <dbReference type="ARBA" id="ARBA00004651"/>
    </source>
</evidence>
<evidence type="ECO:0000313" key="12">
    <source>
        <dbReference type="Proteomes" id="UP000005205"/>
    </source>
</evidence>
<dbReference type="OrthoDB" id="6612291at2759"/>
<comment type="subcellular location">
    <subcellularLocation>
        <location evidence="1">Cell membrane</location>
        <topology evidence="1">Multi-pass membrane protein</topology>
    </subcellularLocation>
</comment>
<keyword evidence="5 9" id="KW-0472">Membrane</keyword>
<protein>
    <recommendedName>
        <fullName evidence="10">Major facilitator superfamily (MFS) profile domain-containing protein</fullName>
    </recommendedName>
</protein>
<evidence type="ECO:0000256" key="6">
    <source>
        <dbReference type="ARBA" id="ARBA00023180"/>
    </source>
</evidence>
<accession>A0A158NTG2</accession>
<dbReference type="KEGG" id="acep:105624038"/>
<evidence type="ECO:0000256" key="8">
    <source>
        <dbReference type="RuleBase" id="RU003346"/>
    </source>
</evidence>
<feature type="transmembrane region" description="Helical" evidence="9">
    <location>
        <begin position="389"/>
        <end position="406"/>
    </location>
</feature>
<sequence length="476" mass="52675">MILIAQSDERSSCERPISKCAQYMGVLVATLAAFSIGTYLSWTSSALPLYNTNDTLSVSDQEGSWISSLVPLGAILTVIPTGIFADKIGRKKTIWITTVPLFLCWYIIGFVQSKIWIFLARFVAGAACGAASVVVPMFASEIAEQNIRGFPGIIFQLQITAGILFAYSTAFTDSLHVIAILCSVAPALLLIFFPFVPESPAWLVMQGQKNEANIVLKHFRGIRYGTEAELTRLEFQTSEMREIEPNISDLKNYQRATCIILGLMFFQQLSGVNILIFYAKKIFDDAGSILNSSTSSVIIGVVQVIATYFSTVLIERVGRKLLLFISASVMAVCMFTMSGYFRFQSSHDLSSFSWIPLLSFAVFIVIFSIGFAPVPWLMVGELFTNNVKSVANTAVMCNWTLAFLVTKCFQDIVNLMGISSSFAIFGMISLIGTIFVSVMVPETKGRSLEEIQIELYGTQIRIPTEDPEQREKHNKT</sequence>
<feature type="transmembrane region" description="Helical" evidence="9">
    <location>
        <begin position="21"/>
        <end position="42"/>
    </location>
</feature>
<dbReference type="Proteomes" id="UP000005205">
    <property type="component" value="Unassembled WGS sequence"/>
</dbReference>
<dbReference type="NCBIfam" id="TIGR00879">
    <property type="entry name" value="SP"/>
    <property type="match status" value="1"/>
</dbReference>
<dbReference type="PANTHER" id="PTHR48021:SF1">
    <property type="entry name" value="GH07001P-RELATED"/>
    <property type="match status" value="1"/>
</dbReference>
<dbReference type="InterPro" id="IPR020846">
    <property type="entry name" value="MFS_dom"/>
</dbReference>
<evidence type="ECO:0000313" key="11">
    <source>
        <dbReference type="EnsemblMetazoa" id="XP_012060820.1"/>
    </source>
</evidence>
<dbReference type="Gene3D" id="1.20.1250.20">
    <property type="entry name" value="MFS general substrate transporter like domains"/>
    <property type="match status" value="1"/>
</dbReference>
<comment type="similarity">
    <text evidence="7">Belongs to the major facilitator superfamily. Sugar transporter (TC 2.A.1.1) family. Trehalose transporter subfamily.</text>
</comment>
<dbReference type="CDD" id="cd17358">
    <property type="entry name" value="MFS_GLUT6_8_Class3_like"/>
    <property type="match status" value="1"/>
</dbReference>
<feature type="transmembrane region" description="Helical" evidence="9">
    <location>
        <begin position="256"/>
        <end position="277"/>
    </location>
</feature>
<feature type="transmembrane region" description="Helical" evidence="9">
    <location>
        <begin position="297"/>
        <end position="314"/>
    </location>
</feature>
<dbReference type="InterPro" id="IPR005828">
    <property type="entry name" value="MFS_sugar_transport-like"/>
</dbReference>
<evidence type="ECO:0000256" key="4">
    <source>
        <dbReference type="ARBA" id="ARBA00022989"/>
    </source>
</evidence>
<keyword evidence="3 9" id="KW-0812">Transmembrane</keyword>
<keyword evidence="12" id="KW-1185">Reference proteome</keyword>
<dbReference type="SUPFAM" id="SSF103473">
    <property type="entry name" value="MFS general substrate transporter"/>
    <property type="match status" value="1"/>
</dbReference>
<feature type="transmembrane region" description="Helical" evidence="9">
    <location>
        <begin position="65"/>
        <end position="85"/>
    </location>
</feature>
<dbReference type="InterPro" id="IPR044775">
    <property type="entry name" value="MFS_ERD6/Tret1-like"/>
</dbReference>
<evidence type="ECO:0000256" key="3">
    <source>
        <dbReference type="ARBA" id="ARBA00022692"/>
    </source>
</evidence>
<gene>
    <name evidence="11" type="primary">105624038</name>
</gene>
<dbReference type="AlphaFoldDB" id="A0A158NTG2"/>
<keyword evidence="6" id="KW-0325">Glycoprotein</keyword>
<dbReference type="InterPro" id="IPR050549">
    <property type="entry name" value="MFS_Trehalose_Transporter"/>
</dbReference>
<feature type="transmembrane region" description="Helical" evidence="9">
    <location>
        <begin position="353"/>
        <end position="377"/>
    </location>
</feature>
<dbReference type="PANTHER" id="PTHR48021">
    <property type="match status" value="1"/>
</dbReference>
<dbReference type="InterPro" id="IPR003663">
    <property type="entry name" value="Sugar/inositol_transpt"/>
</dbReference>
<reference evidence="12" key="1">
    <citation type="journal article" date="2011" name="PLoS Genet.">
        <title>The genome sequence of the leaf-cutter ant Atta cephalotes reveals insights into its obligate symbiotic lifestyle.</title>
        <authorList>
            <person name="Suen G."/>
            <person name="Teiling C."/>
            <person name="Li L."/>
            <person name="Holt C."/>
            <person name="Abouheif E."/>
            <person name="Bornberg-Bauer E."/>
            <person name="Bouffard P."/>
            <person name="Caldera E.J."/>
            <person name="Cash E."/>
            <person name="Cavanaugh A."/>
            <person name="Denas O."/>
            <person name="Elhaik E."/>
            <person name="Fave M.J."/>
            <person name="Gadau J."/>
            <person name="Gibson J.D."/>
            <person name="Graur D."/>
            <person name="Grubbs K.J."/>
            <person name="Hagen D.E."/>
            <person name="Harkins T.T."/>
            <person name="Helmkampf M."/>
            <person name="Hu H."/>
            <person name="Johnson B.R."/>
            <person name="Kim J."/>
            <person name="Marsh S.E."/>
            <person name="Moeller J.A."/>
            <person name="Munoz-Torres M.C."/>
            <person name="Murphy M.C."/>
            <person name="Naughton M.C."/>
            <person name="Nigam S."/>
            <person name="Overson R."/>
            <person name="Rajakumar R."/>
            <person name="Reese J.T."/>
            <person name="Scott J.J."/>
            <person name="Smith C.R."/>
            <person name="Tao S."/>
            <person name="Tsutsui N.D."/>
            <person name="Viljakainen L."/>
            <person name="Wissler L."/>
            <person name="Yandell M.D."/>
            <person name="Zimmer F."/>
            <person name="Taylor J."/>
            <person name="Slater S.C."/>
            <person name="Clifton S.W."/>
            <person name="Warren W.C."/>
            <person name="Elsik C.G."/>
            <person name="Smith C.D."/>
            <person name="Weinstock G.M."/>
            <person name="Gerardo N.M."/>
            <person name="Currie C.R."/>
        </authorList>
    </citation>
    <scope>NUCLEOTIDE SEQUENCE [LARGE SCALE GENOMIC DNA]</scope>
</reference>
<evidence type="ECO:0000256" key="7">
    <source>
        <dbReference type="ARBA" id="ARBA00024348"/>
    </source>
</evidence>
<dbReference type="InterPro" id="IPR036259">
    <property type="entry name" value="MFS_trans_sf"/>
</dbReference>
<reference evidence="11" key="2">
    <citation type="submission" date="2016-04" db="UniProtKB">
        <authorList>
            <consortium name="EnsemblMetazoa"/>
        </authorList>
    </citation>
    <scope>IDENTIFICATION</scope>
</reference>
<dbReference type="InterPro" id="IPR005829">
    <property type="entry name" value="Sugar_transporter_CS"/>
</dbReference>
<dbReference type="PROSITE" id="PS00217">
    <property type="entry name" value="SUGAR_TRANSPORT_2"/>
    <property type="match status" value="1"/>
</dbReference>
<evidence type="ECO:0000256" key="5">
    <source>
        <dbReference type="ARBA" id="ARBA00023136"/>
    </source>
</evidence>
<dbReference type="GO" id="GO:0005886">
    <property type="term" value="C:plasma membrane"/>
    <property type="evidence" value="ECO:0007669"/>
    <property type="project" value="UniProtKB-SubCell"/>
</dbReference>